<organism evidence="2 3">
    <name type="scientific">Thiomonas delicata</name>
    <name type="common">Thiomonas cuprina</name>
    <dbReference type="NCBI Taxonomy" id="364030"/>
    <lineage>
        <taxon>Bacteria</taxon>
        <taxon>Pseudomonadati</taxon>
        <taxon>Pseudomonadota</taxon>
        <taxon>Betaproteobacteria</taxon>
        <taxon>Burkholderiales</taxon>
        <taxon>Thiomonas</taxon>
    </lineage>
</organism>
<accession>A0A238D739</accession>
<feature type="region of interest" description="Disordered" evidence="1">
    <location>
        <begin position="1"/>
        <end position="37"/>
    </location>
</feature>
<sequence>MLQMDTKTIERPALLSNPPADNQAAEPKPLRRRSKRLAPMTVHTVGEPAHLAGIASLLLHHHRKQLAQQLSPEVHDHA</sequence>
<keyword evidence="3" id="KW-1185">Reference proteome</keyword>
<evidence type="ECO:0000256" key="1">
    <source>
        <dbReference type="SAM" id="MobiDB-lite"/>
    </source>
</evidence>
<gene>
    <name evidence="2" type="ORF">THIARS_70675</name>
</gene>
<dbReference type="AlphaFoldDB" id="A0A238D739"/>
<dbReference type="EMBL" id="FLMQ01000056">
    <property type="protein sequence ID" value="SBP89055.1"/>
    <property type="molecule type" value="Genomic_DNA"/>
</dbReference>
<evidence type="ECO:0000313" key="2">
    <source>
        <dbReference type="EMBL" id="SBP89055.1"/>
    </source>
</evidence>
<proteinExistence type="predicted"/>
<dbReference type="Proteomes" id="UP000214566">
    <property type="component" value="Unassembled WGS sequence"/>
</dbReference>
<name>A0A238D739_THIDL</name>
<reference evidence="2 3" key="1">
    <citation type="submission" date="2016-06" db="EMBL/GenBank/DDBJ databases">
        <authorList>
            <person name="Kjaerup R.B."/>
            <person name="Dalgaard T.S."/>
            <person name="Juul-Madsen H.R."/>
        </authorList>
    </citation>
    <scope>NUCLEOTIDE SEQUENCE [LARGE SCALE GENOMIC DNA]</scope>
    <source>
        <strain evidence="2 3">DSM 16361</strain>
    </source>
</reference>
<protein>
    <submittedName>
        <fullName evidence="2">Uncharacterized protein</fullName>
    </submittedName>
</protein>
<evidence type="ECO:0000313" key="3">
    <source>
        <dbReference type="Proteomes" id="UP000214566"/>
    </source>
</evidence>